<feature type="transmembrane region" description="Helical" evidence="1">
    <location>
        <begin position="30"/>
        <end position="49"/>
    </location>
</feature>
<proteinExistence type="predicted"/>
<dbReference type="Proteomes" id="UP000198636">
    <property type="component" value="Unassembled WGS sequence"/>
</dbReference>
<dbReference type="InterPro" id="IPR005642">
    <property type="entry name" value="LysO"/>
</dbReference>
<evidence type="ECO:0000256" key="1">
    <source>
        <dbReference type="SAM" id="Phobius"/>
    </source>
</evidence>
<feature type="transmembrane region" description="Helical" evidence="1">
    <location>
        <begin position="56"/>
        <end position="79"/>
    </location>
</feature>
<keyword evidence="3" id="KW-1185">Reference proteome</keyword>
<reference evidence="2 3" key="1">
    <citation type="submission" date="2016-10" db="EMBL/GenBank/DDBJ databases">
        <authorList>
            <person name="de Groot N.N."/>
        </authorList>
    </citation>
    <scope>NUCLEOTIDE SEQUENCE [LARGE SCALE GENOMIC DNA]</scope>
    <source>
        <strain evidence="2 3">DSM 18978</strain>
    </source>
</reference>
<evidence type="ECO:0008006" key="4">
    <source>
        <dbReference type="Google" id="ProtNLM"/>
    </source>
</evidence>
<protein>
    <recommendedName>
        <fullName evidence="4">DUF340 domain-containing protein</fullName>
    </recommendedName>
</protein>
<gene>
    <name evidence="2" type="ORF">SAMN03080606_04091</name>
</gene>
<keyword evidence="1" id="KW-1133">Transmembrane helix</keyword>
<dbReference type="Pfam" id="PF03956">
    <property type="entry name" value="Lys_export"/>
    <property type="match status" value="1"/>
</dbReference>
<dbReference type="GO" id="GO:0015661">
    <property type="term" value="F:L-lysine efflux transmembrane transporter activity"/>
    <property type="evidence" value="ECO:0007669"/>
    <property type="project" value="InterPro"/>
</dbReference>
<organism evidence="2 3">
    <name type="scientific">Alkaliphilus peptidifermentans DSM 18978</name>
    <dbReference type="NCBI Taxonomy" id="1120976"/>
    <lineage>
        <taxon>Bacteria</taxon>
        <taxon>Bacillati</taxon>
        <taxon>Bacillota</taxon>
        <taxon>Clostridia</taxon>
        <taxon>Peptostreptococcales</taxon>
        <taxon>Natronincolaceae</taxon>
        <taxon>Alkaliphilus</taxon>
    </lineage>
</organism>
<name>A0A1G5L5N3_9FIRM</name>
<keyword evidence="1" id="KW-0472">Membrane</keyword>
<dbReference type="STRING" id="1120976.SAMN03080606_04091"/>
<evidence type="ECO:0000313" key="3">
    <source>
        <dbReference type="Proteomes" id="UP000198636"/>
    </source>
</evidence>
<sequence length="99" mass="10970">MNILLYLLILVVGAFIGYKNLLKSSLLNKVGIMQNCALLFLLFIMGVKIGIDKEIVYSFGTIGVQGVVLAFFTIVFSILGVKSVSWMILKTEVKTENDH</sequence>
<dbReference type="AlphaFoldDB" id="A0A1G5L5N3"/>
<dbReference type="RefSeq" id="WP_091547339.1">
    <property type="nucleotide sequence ID" value="NZ_FMUS01000040.1"/>
</dbReference>
<keyword evidence="1" id="KW-0812">Transmembrane</keyword>
<dbReference type="OrthoDB" id="1958093at2"/>
<evidence type="ECO:0000313" key="2">
    <source>
        <dbReference type="EMBL" id="SCZ08177.1"/>
    </source>
</evidence>
<accession>A0A1G5L5N3</accession>
<dbReference type="EMBL" id="FMUS01000040">
    <property type="protein sequence ID" value="SCZ08177.1"/>
    <property type="molecule type" value="Genomic_DNA"/>
</dbReference>